<accession>A0A5Q4BL55</accession>
<protein>
    <submittedName>
        <fullName evidence="2">Uncharacterized protein</fullName>
    </submittedName>
</protein>
<feature type="compositionally biased region" description="Basic residues" evidence="1">
    <location>
        <begin position="51"/>
        <end position="61"/>
    </location>
</feature>
<evidence type="ECO:0000313" key="3">
    <source>
        <dbReference type="Proteomes" id="UP000326340"/>
    </source>
</evidence>
<comment type="caution">
    <text evidence="2">The sequence shown here is derived from an EMBL/GenBank/DDBJ whole genome shotgun (WGS) entry which is preliminary data.</text>
</comment>
<gene>
    <name evidence="2" type="ORF">CSHISOI_07758</name>
</gene>
<dbReference type="EMBL" id="PUHP01000862">
    <property type="protein sequence ID" value="TQN67685.1"/>
    <property type="molecule type" value="Genomic_DNA"/>
</dbReference>
<dbReference type="Proteomes" id="UP000326340">
    <property type="component" value="Unassembled WGS sequence"/>
</dbReference>
<name>A0A5Q4BL55_9PEZI</name>
<keyword evidence="3" id="KW-1185">Reference proteome</keyword>
<dbReference type="AlphaFoldDB" id="A0A5Q4BL55"/>
<feature type="compositionally biased region" description="Polar residues" evidence="1">
    <location>
        <begin position="131"/>
        <end position="141"/>
    </location>
</feature>
<organism evidence="2 3">
    <name type="scientific">Colletotrichum shisoi</name>
    <dbReference type="NCBI Taxonomy" id="2078593"/>
    <lineage>
        <taxon>Eukaryota</taxon>
        <taxon>Fungi</taxon>
        <taxon>Dikarya</taxon>
        <taxon>Ascomycota</taxon>
        <taxon>Pezizomycotina</taxon>
        <taxon>Sordariomycetes</taxon>
        <taxon>Hypocreomycetidae</taxon>
        <taxon>Glomerellales</taxon>
        <taxon>Glomerellaceae</taxon>
        <taxon>Colletotrichum</taxon>
        <taxon>Colletotrichum destructivum species complex</taxon>
    </lineage>
</organism>
<reference evidence="2 3" key="1">
    <citation type="journal article" date="2019" name="Sci. Rep.">
        <title>Colletotrichum shisoi sp. nov., an anthracnose pathogen of Perilla frutescens in Japan: molecular phylogenetic, morphological and genomic evidence.</title>
        <authorList>
            <person name="Gan P."/>
            <person name="Tsushima A."/>
            <person name="Hiroyama R."/>
            <person name="Narusaka M."/>
            <person name="Takano Y."/>
            <person name="Narusaka Y."/>
            <person name="Kawaradani M."/>
            <person name="Damm U."/>
            <person name="Shirasu K."/>
        </authorList>
    </citation>
    <scope>NUCLEOTIDE SEQUENCE [LARGE SCALE GENOMIC DNA]</scope>
    <source>
        <strain evidence="2 3">PG-2018a</strain>
    </source>
</reference>
<evidence type="ECO:0000256" key="1">
    <source>
        <dbReference type="SAM" id="MobiDB-lite"/>
    </source>
</evidence>
<proteinExistence type="predicted"/>
<feature type="region of interest" description="Disordered" evidence="1">
    <location>
        <begin position="46"/>
        <end position="70"/>
    </location>
</feature>
<feature type="region of interest" description="Disordered" evidence="1">
    <location>
        <begin position="94"/>
        <end position="141"/>
    </location>
</feature>
<sequence length="209" mass="22632">MVEMLCLKQAGAPPLPGGNHGAILLEWRGEGTNALPDSGQSMAKTTAVHGEKKKKKMKQHTSMRSSTRSSFLQLVVPSQLRSVVHAVGTCCEPKAAKPVRRSPTSGQRRGRRNGETGPGRRTNQHHGSLPTPESTDGHSVTAHLTTRPDAFTQTCIPPPLMQLLHHGMSQEPTLPRPAYLSARSSTTSSPLRKLTSLPVTRGCRPLRTF</sequence>
<evidence type="ECO:0000313" key="2">
    <source>
        <dbReference type="EMBL" id="TQN67685.1"/>
    </source>
</evidence>